<dbReference type="Pfam" id="PF02598">
    <property type="entry name" value="Methyltrn_RNA_3"/>
    <property type="match status" value="1"/>
</dbReference>
<dbReference type="GO" id="GO:0032259">
    <property type="term" value="P:methylation"/>
    <property type="evidence" value="ECO:0007669"/>
    <property type="project" value="UniProtKB-KW"/>
</dbReference>
<dbReference type="CDD" id="cd18086">
    <property type="entry name" value="HsC9orf114-like"/>
    <property type="match status" value="1"/>
</dbReference>
<evidence type="ECO:0000313" key="1">
    <source>
        <dbReference type="EMBL" id="MDK6029037.1"/>
    </source>
</evidence>
<dbReference type="InterPro" id="IPR003750">
    <property type="entry name" value="Put_MeTrfase-C9orf114-like"/>
</dbReference>
<dbReference type="InterPro" id="IPR012340">
    <property type="entry name" value="NA-bd_OB-fold"/>
</dbReference>
<evidence type="ECO:0000313" key="2">
    <source>
        <dbReference type="Proteomes" id="UP001529235"/>
    </source>
</evidence>
<accession>A0ABD4Z7Q3</accession>
<dbReference type="AlphaFoldDB" id="A0ABD4Z7Q3"/>
<dbReference type="GO" id="GO:0008168">
    <property type="term" value="F:methyltransferase activity"/>
    <property type="evidence" value="ECO:0007669"/>
    <property type="project" value="UniProtKB-KW"/>
</dbReference>
<comment type="caution">
    <text evidence="1">The sequence shown here is derived from an EMBL/GenBank/DDBJ whole genome shotgun (WGS) entry which is preliminary data.</text>
</comment>
<name>A0ABD4Z7Q3_9CREN</name>
<dbReference type="InterPro" id="IPR029028">
    <property type="entry name" value="Alpha/beta_knot_MTases"/>
</dbReference>
<proteinExistence type="predicted"/>
<sequence>MNNLLQPLRTLPLVSFSIPSSIVSDVFDEREKVRKIGFVGRAAAIFRVNEIMIYVDDSRDNAEHIDILLRYQEIPPYLKKKIVRIDSRLKFAGLLQPLKSVHHVPEAFELNIRDGIVISSNEVRSVVDVGLKKHVVVYNTLPIGKRVTVLLEKETSSSYIGKIVDKNSIKWYWGFETRIFNSIEDLLKFLKSNNYLIVCASKKGNMIYDVEDNISKDFKTCEKVNVLFGGPKLDIDEIARESNIDINKYCNYIINFVPRQGVESIRTEEAIFIVLAILNYLKERINTT</sequence>
<reference evidence="1 2" key="1">
    <citation type="submission" date="2023-05" db="EMBL/GenBank/DDBJ databases">
        <title>A new hyperthermophilic archaea 'Ignisphaera cupida' sp. nov. and description of the family 'Ignisphaeraceae' fam. nov.</title>
        <authorList>
            <person name="Podosokorskaya O.A."/>
            <person name="Elcheninov A.G."/>
            <person name="Klukina A."/>
            <person name="Merkel A.Y."/>
        </authorList>
    </citation>
    <scope>NUCLEOTIDE SEQUENCE [LARGE SCALE GENOMIC DNA]</scope>
    <source>
        <strain evidence="1 2">4213-co</strain>
    </source>
</reference>
<keyword evidence="2" id="KW-1185">Reference proteome</keyword>
<dbReference type="PANTHER" id="PTHR12150:SF13">
    <property type="entry name" value="METHYLTRANSFERASE C9ORF114-RELATED"/>
    <property type="match status" value="1"/>
</dbReference>
<dbReference type="SUPFAM" id="SSF75217">
    <property type="entry name" value="alpha/beta knot"/>
    <property type="match status" value="1"/>
</dbReference>
<dbReference type="Gene3D" id="2.40.50.140">
    <property type="entry name" value="Nucleic acid-binding proteins"/>
    <property type="match status" value="1"/>
</dbReference>
<dbReference type="PANTHER" id="PTHR12150">
    <property type="entry name" value="CLASS IV SAM-BINDING METHYLTRANSFERASE-RELATED"/>
    <property type="match status" value="1"/>
</dbReference>
<dbReference type="RefSeq" id="WP_285274018.1">
    <property type="nucleotide sequence ID" value="NZ_JASNVW010000003.1"/>
</dbReference>
<organism evidence="1 2">
    <name type="scientific">Ignisphaera cupida</name>
    <dbReference type="NCBI Taxonomy" id="3050454"/>
    <lineage>
        <taxon>Archaea</taxon>
        <taxon>Thermoproteota</taxon>
        <taxon>Thermoprotei</taxon>
        <taxon>Desulfurococcales</taxon>
        <taxon>Desulfurococcaceae</taxon>
        <taxon>Ignisphaera</taxon>
    </lineage>
</organism>
<dbReference type="EMBL" id="JASNVW010000003">
    <property type="protein sequence ID" value="MDK6029037.1"/>
    <property type="molecule type" value="Genomic_DNA"/>
</dbReference>
<protein>
    <submittedName>
        <fullName evidence="1">RNA methyltransferase</fullName>
    </submittedName>
</protein>
<dbReference type="InterPro" id="IPR029026">
    <property type="entry name" value="tRNA_m1G_MTases_N"/>
</dbReference>
<keyword evidence="1" id="KW-0808">Transferase</keyword>
<dbReference type="SUPFAM" id="SSF50249">
    <property type="entry name" value="Nucleic acid-binding proteins"/>
    <property type="match status" value="1"/>
</dbReference>
<gene>
    <name evidence="1" type="ORF">QPL79_06635</name>
</gene>
<dbReference type="Gene3D" id="3.40.1280.10">
    <property type="match status" value="1"/>
</dbReference>
<keyword evidence="1" id="KW-0489">Methyltransferase</keyword>
<dbReference type="Proteomes" id="UP001529235">
    <property type="component" value="Unassembled WGS sequence"/>
</dbReference>